<reference evidence="1 2" key="1">
    <citation type="submission" date="2017-03" db="EMBL/GenBank/DDBJ databases">
        <title>Genomes of endolithic fungi from Antarctica.</title>
        <authorList>
            <person name="Coleine C."/>
            <person name="Masonjones S."/>
            <person name="Stajich J.E."/>
        </authorList>
    </citation>
    <scope>NUCLEOTIDE SEQUENCE [LARGE SCALE GENOMIC DNA]</scope>
    <source>
        <strain evidence="1 2">CCFEE 5184</strain>
    </source>
</reference>
<accession>A0A4V5NGJ9</accession>
<sequence length="373" mass="42238">MNELMGNYLAKHIHDTTAKTFREMVFIRNSVSELKDMFDAVTSLIEISTHTPPDSSHDTNNSETLQDLIRLKKIKCISESALLRPREDSDLNDDRLNEEPRDVLRYDGLRFRACFAHATNEIGKPEAPPHRPRGVLTDEGEDREVWIEWREASKDLDGSIAAWETMIRIATLAQMLAAPKPRQFLTPTCIGYVDDRAARSRFGWIFAMPEGSNCSTALRTLHSLLGKVQHQPPLPHRIALAHRLASSLLYLHTVGWLHKAVHGANVIFSVNESDLNLESHRWPEPSPQDARIRGWLLEEEGSPPFKDANPLLGLRRVVGDKYYSATRRCLVAHGESGMHVEEEGDEMRSSEMEIQLHTAFSDLIVEELKGIVT</sequence>
<dbReference type="InterPro" id="IPR011009">
    <property type="entry name" value="Kinase-like_dom_sf"/>
</dbReference>
<evidence type="ECO:0008006" key="3">
    <source>
        <dbReference type="Google" id="ProtNLM"/>
    </source>
</evidence>
<organism evidence="1 2">
    <name type="scientific">Friedmanniomyces simplex</name>
    <dbReference type="NCBI Taxonomy" id="329884"/>
    <lineage>
        <taxon>Eukaryota</taxon>
        <taxon>Fungi</taxon>
        <taxon>Dikarya</taxon>
        <taxon>Ascomycota</taxon>
        <taxon>Pezizomycotina</taxon>
        <taxon>Dothideomycetes</taxon>
        <taxon>Dothideomycetidae</taxon>
        <taxon>Mycosphaerellales</taxon>
        <taxon>Teratosphaeriaceae</taxon>
        <taxon>Friedmanniomyces</taxon>
    </lineage>
</organism>
<dbReference type="EMBL" id="NAJQ01000616">
    <property type="protein sequence ID" value="TKA66809.1"/>
    <property type="molecule type" value="Genomic_DNA"/>
</dbReference>
<dbReference type="OrthoDB" id="1911848at2759"/>
<dbReference type="PANTHER" id="PTHR37542:SF1">
    <property type="entry name" value="PRION-INHIBITION AND PROPAGATION HELO DOMAIN-CONTAINING PROTEIN"/>
    <property type="match status" value="1"/>
</dbReference>
<dbReference type="AlphaFoldDB" id="A0A4V5NGJ9"/>
<name>A0A4V5NGJ9_9PEZI</name>
<comment type="caution">
    <text evidence="1">The sequence shown here is derived from an EMBL/GenBank/DDBJ whole genome shotgun (WGS) entry which is preliminary data.</text>
</comment>
<keyword evidence="2" id="KW-1185">Reference proteome</keyword>
<proteinExistence type="predicted"/>
<gene>
    <name evidence="1" type="ORF">B0A55_11079</name>
</gene>
<dbReference type="Proteomes" id="UP000309340">
    <property type="component" value="Unassembled WGS sequence"/>
</dbReference>
<evidence type="ECO:0000313" key="1">
    <source>
        <dbReference type="EMBL" id="TKA66809.1"/>
    </source>
</evidence>
<protein>
    <recommendedName>
        <fullName evidence="3">Protein kinase domain-containing protein</fullName>
    </recommendedName>
</protein>
<dbReference type="SUPFAM" id="SSF56112">
    <property type="entry name" value="Protein kinase-like (PK-like)"/>
    <property type="match status" value="1"/>
</dbReference>
<dbReference type="PANTHER" id="PTHR37542">
    <property type="entry name" value="HELO DOMAIN-CONTAINING PROTEIN-RELATED"/>
    <property type="match status" value="1"/>
</dbReference>
<evidence type="ECO:0000313" key="2">
    <source>
        <dbReference type="Proteomes" id="UP000309340"/>
    </source>
</evidence>